<accession>A0A381U808</accession>
<feature type="transmembrane region" description="Helical" evidence="6">
    <location>
        <begin position="77"/>
        <end position="105"/>
    </location>
</feature>
<reference evidence="7" key="1">
    <citation type="submission" date="2018-05" db="EMBL/GenBank/DDBJ databases">
        <authorList>
            <person name="Lanie J.A."/>
            <person name="Ng W.-L."/>
            <person name="Kazmierczak K.M."/>
            <person name="Andrzejewski T.M."/>
            <person name="Davidsen T.M."/>
            <person name="Wayne K.J."/>
            <person name="Tettelin H."/>
            <person name="Glass J.I."/>
            <person name="Rusch D."/>
            <person name="Podicherti R."/>
            <person name="Tsui H.-C.T."/>
            <person name="Winkler M.E."/>
        </authorList>
    </citation>
    <scope>NUCLEOTIDE SEQUENCE</scope>
</reference>
<evidence type="ECO:0000256" key="5">
    <source>
        <dbReference type="ARBA" id="ARBA00023136"/>
    </source>
</evidence>
<proteinExistence type="predicted"/>
<sequence>MPSAYVVGAMFLILTGVFFVSDVIKPFAEAGVRGLIEWASFFTIFLAPLITMRLLAEEQKMGTLELLLTSPVREWEVVLGKYIASFSLLLAIQLVTLYYVLMIYMFGDPDTGPVLSAYLGLVLHGATALSIGLLGSSLSANQIVAAVVGTGVLLFFSFINRVSAFLEGTPAEILNALSMNDRLSDFTRGVIDTSHVIYFLSLISIFIFLTIRSLETRRWR</sequence>
<dbReference type="Pfam" id="PF12679">
    <property type="entry name" value="ABC2_membrane_2"/>
    <property type="match status" value="1"/>
</dbReference>
<keyword evidence="3 6" id="KW-0812">Transmembrane</keyword>
<keyword evidence="2" id="KW-1003">Cell membrane</keyword>
<feature type="transmembrane region" description="Helical" evidence="6">
    <location>
        <begin position="117"/>
        <end position="136"/>
    </location>
</feature>
<feature type="transmembrane region" description="Helical" evidence="6">
    <location>
        <begin position="196"/>
        <end position="214"/>
    </location>
</feature>
<gene>
    <name evidence="7" type="ORF">METZ01_LOCUS77214</name>
</gene>
<name>A0A381U808_9ZZZZ</name>
<dbReference type="GO" id="GO:0140359">
    <property type="term" value="F:ABC-type transporter activity"/>
    <property type="evidence" value="ECO:0007669"/>
    <property type="project" value="InterPro"/>
</dbReference>
<organism evidence="7">
    <name type="scientific">marine metagenome</name>
    <dbReference type="NCBI Taxonomy" id="408172"/>
    <lineage>
        <taxon>unclassified sequences</taxon>
        <taxon>metagenomes</taxon>
        <taxon>ecological metagenomes</taxon>
    </lineage>
</organism>
<dbReference type="EMBL" id="UINC01005916">
    <property type="protein sequence ID" value="SVA24360.1"/>
    <property type="molecule type" value="Genomic_DNA"/>
</dbReference>
<evidence type="ECO:0000256" key="6">
    <source>
        <dbReference type="SAM" id="Phobius"/>
    </source>
</evidence>
<evidence type="ECO:0000256" key="3">
    <source>
        <dbReference type="ARBA" id="ARBA00022692"/>
    </source>
</evidence>
<dbReference type="GO" id="GO:0005886">
    <property type="term" value="C:plasma membrane"/>
    <property type="evidence" value="ECO:0007669"/>
    <property type="project" value="UniProtKB-SubCell"/>
</dbReference>
<protein>
    <recommendedName>
        <fullName evidence="8">ABC-2 type transporter domain-containing protein</fullName>
    </recommendedName>
</protein>
<dbReference type="PANTHER" id="PTHR30294:SF29">
    <property type="entry name" value="MULTIDRUG ABC TRANSPORTER PERMEASE YBHS-RELATED"/>
    <property type="match status" value="1"/>
</dbReference>
<evidence type="ECO:0008006" key="8">
    <source>
        <dbReference type="Google" id="ProtNLM"/>
    </source>
</evidence>
<dbReference type="AlphaFoldDB" id="A0A381U808"/>
<evidence type="ECO:0000313" key="7">
    <source>
        <dbReference type="EMBL" id="SVA24360.1"/>
    </source>
</evidence>
<keyword evidence="5 6" id="KW-0472">Membrane</keyword>
<evidence type="ECO:0000256" key="2">
    <source>
        <dbReference type="ARBA" id="ARBA00022475"/>
    </source>
</evidence>
<feature type="transmembrane region" description="Helical" evidence="6">
    <location>
        <begin position="143"/>
        <end position="159"/>
    </location>
</feature>
<comment type="subcellular location">
    <subcellularLocation>
        <location evidence="1">Cell membrane</location>
        <topology evidence="1">Multi-pass membrane protein</topology>
    </subcellularLocation>
</comment>
<keyword evidence="4 6" id="KW-1133">Transmembrane helix</keyword>
<evidence type="ECO:0000256" key="4">
    <source>
        <dbReference type="ARBA" id="ARBA00022989"/>
    </source>
</evidence>
<dbReference type="InterPro" id="IPR051449">
    <property type="entry name" value="ABC-2_transporter_component"/>
</dbReference>
<feature type="transmembrane region" description="Helical" evidence="6">
    <location>
        <begin position="35"/>
        <end position="56"/>
    </location>
</feature>
<evidence type="ECO:0000256" key="1">
    <source>
        <dbReference type="ARBA" id="ARBA00004651"/>
    </source>
</evidence>
<dbReference type="PANTHER" id="PTHR30294">
    <property type="entry name" value="MEMBRANE COMPONENT OF ABC TRANSPORTER YHHJ-RELATED"/>
    <property type="match status" value="1"/>
</dbReference>